<evidence type="ECO:0000256" key="3">
    <source>
        <dbReference type="ARBA" id="ARBA00022679"/>
    </source>
</evidence>
<keyword evidence="11" id="KW-1185">Reference proteome</keyword>
<comment type="similarity">
    <text evidence="7">Belongs to the MptA/B family.</text>
</comment>
<sequence>MPRVCWNFPVTSETRRERAQGPVRAPARALARVLPWRPSSGLSRGRSWGRFAPIAATVAIGASILLTIAIGLLGSSPMVPALAGPGWQPPYSLDAQPAPHLTIALAVAAIVLGGVGLLVALAVLRSAVRADSRASTPSPTAPGRAAADVEPSGAADSGLPGRAGSLPSAGPGPRLSATADIRSQRAPGERTEAPGERGETPGEREGTEERRADALGGGSNVLGGRWGVLSECRWGLPSARLLVLIGCLAAAVLAFLPPSGSGDHLNYAAYGRMVTLGLNPYTHGAVDLPGDPIADAVEEPWREESSVYGPVATALQAVASWIGGDSLRLTIFVLALLNSAAFIVTGLLIDRFTRDDPARRLRAALLWTANPLLLYHLVAGLHVDTLAIACMVAALLARSRPVGAGALLGLGVAIKVNAGLVALGPAWELRRRPLRLAVMAACALAVVVMGYAIVGPEAITTVTRTSKSISHASFWKLVQGWFQAVVGTGSAYRGEIQIGSLLVLVLVAWSLLRWASRSGQASSLIPGGQVGGLTSAGEASGLTSAGRESSLNPVGQMSGLTPAGLTSHVADRVGKGTSRVGSRWARLGTAQGGLEAPVVAAGLVVAYVFATPYILPWYDGLALGMLALVTASAVDGFVVAHLVVLSLAYLPARVEGQPADLEWLRSVLRPQLAWVLLALTVALVVWAWRAAKRERTPPASAGRPL</sequence>
<dbReference type="NCBIfam" id="NF038066">
    <property type="entry name" value="MptB"/>
    <property type="match status" value="1"/>
</dbReference>
<evidence type="ECO:0000256" key="9">
    <source>
        <dbReference type="SAM" id="Phobius"/>
    </source>
</evidence>
<feature type="transmembrane region" description="Helical" evidence="9">
    <location>
        <begin position="239"/>
        <end position="256"/>
    </location>
</feature>
<dbReference type="GO" id="GO:0005886">
    <property type="term" value="C:plasma membrane"/>
    <property type="evidence" value="ECO:0007669"/>
    <property type="project" value="UniProtKB-SubCell"/>
</dbReference>
<feature type="transmembrane region" description="Helical" evidence="9">
    <location>
        <begin position="101"/>
        <end position="124"/>
    </location>
</feature>
<dbReference type="EMBL" id="VCKX01000440">
    <property type="protein sequence ID" value="TMR12756.1"/>
    <property type="molecule type" value="Genomic_DNA"/>
</dbReference>
<feature type="transmembrane region" description="Helical" evidence="9">
    <location>
        <begin position="329"/>
        <end position="352"/>
    </location>
</feature>
<evidence type="ECO:0000313" key="10">
    <source>
        <dbReference type="EMBL" id="TMR12756.1"/>
    </source>
</evidence>
<comment type="caution">
    <text evidence="10">The sequence shown here is derived from an EMBL/GenBank/DDBJ whole genome shotgun (WGS) entry which is preliminary data.</text>
</comment>
<feature type="transmembrane region" description="Helical" evidence="9">
    <location>
        <begin position="596"/>
        <end position="615"/>
    </location>
</feature>
<feature type="transmembrane region" description="Helical" evidence="9">
    <location>
        <begin position="436"/>
        <end position="454"/>
    </location>
</feature>
<protein>
    <submittedName>
        <fullName evidence="10">DUF2029 domain-containing protein</fullName>
    </submittedName>
</protein>
<dbReference type="GO" id="GO:0016758">
    <property type="term" value="F:hexosyltransferase activity"/>
    <property type="evidence" value="ECO:0007669"/>
    <property type="project" value="InterPro"/>
</dbReference>
<feature type="transmembrane region" description="Helical" evidence="9">
    <location>
        <begin position="496"/>
        <end position="515"/>
    </location>
</feature>
<dbReference type="Pfam" id="PF26314">
    <property type="entry name" value="MptA_B_family"/>
    <property type="match status" value="1"/>
</dbReference>
<keyword evidence="5 9" id="KW-1133">Transmembrane helix</keyword>
<feature type="transmembrane region" description="Helical" evidence="9">
    <location>
        <begin position="621"/>
        <end position="650"/>
    </location>
</feature>
<keyword evidence="3" id="KW-0808">Transferase</keyword>
<accession>A0A5S4F817</accession>
<keyword evidence="4 9" id="KW-0812">Transmembrane</keyword>
<proteinExistence type="inferred from homology"/>
<evidence type="ECO:0000256" key="6">
    <source>
        <dbReference type="ARBA" id="ARBA00023136"/>
    </source>
</evidence>
<feature type="compositionally biased region" description="Basic and acidic residues" evidence="8">
    <location>
        <begin position="187"/>
        <end position="213"/>
    </location>
</feature>
<dbReference type="Proteomes" id="UP000306628">
    <property type="component" value="Unassembled WGS sequence"/>
</dbReference>
<evidence type="ECO:0000256" key="5">
    <source>
        <dbReference type="ARBA" id="ARBA00022989"/>
    </source>
</evidence>
<comment type="subcellular location">
    <subcellularLocation>
        <location evidence="1">Membrane</location>
        <topology evidence="1">Multi-pass membrane protein</topology>
    </subcellularLocation>
</comment>
<organism evidence="10 11">
    <name type="scientific">Nonomuraea zeae</name>
    <dbReference type="NCBI Taxonomy" id="1642303"/>
    <lineage>
        <taxon>Bacteria</taxon>
        <taxon>Bacillati</taxon>
        <taxon>Actinomycetota</taxon>
        <taxon>Actinomycetes</taxon>
        <taxon>Streptosporangiales</taxon>
        <taxon>Streptosporangiaceae</taxon>
        <taxon>Nonomuraea</taxon>
    </lineage>
</organism>
<evidence type="ECO:0000313" key="11">
    <source>
        <dbReference type="Proteomes" id="UP000306628"/>
    </source>
</evidence>
<reference evidence="10 11" key="1">
    <citation type="submission" date="2019-05" db="EMBL/GenBank/DDBJ databases">
        <title>Draft genome sequence of Nonomuraea zeae DSM 100528.</title>
        <authorList>
            <person name="Saricaoglu S."/>
            <person name="Isik K."/>
        </authorList>
    </citation>
    <scope>NUCLEOTIDE SEQUENCE [LARGE SCALE GENOMIC DNA]</scope>
    <source>
        <strain evidence="10 11">DSM 100528</strain>
    </source>
</reference>
<evidence type="ECO:0000256" key="7">
    <source>
        <dbReference type="ARBA" id="ARBA00043987"/>
    </source>
</evidence>
<dbReference type="AlphaFoldDB" id="A0A5S4F817"/>
<name>A0A5S4F817_9ACTN</name>
<evidence type="ECO:0000256" key="8">
    <source>
        <dbReference type="SAM" id="MobiDB-lite"/>
    </source>
</evidence>
<keyword evidence="2" id="KW-0328">Glycosyltransferase</keyword>
<feature type="region of interest" description="Disordered" evidence="8">
    <location>
        <begin position="130"/>
        <end position="216"/>
    </location>
</feature>
<gene>
    <name evidence="10" type="ORF">ETD85_58100</name>
</gene>
<feature type="transmembrane region" description="Helical" evidence="9">
    <location>
        <begin position="373"/>
        <end position="396"/>
    </location>
</feature>
<evidence type="ECO:0000256" key="4">
    <source>
        <dbReference type="ARBA" id="ARBA00022692"/>
    </source>
</evidence>
<feature type="transmembrane region" description="Helical" evidence="9">
    <location>
        <begin position="402"/>
        <end position="424"/>
    </location>
</feature>
<evidence type="ECO:0000256" key="2">
    <source>
        <dbReference type="ARBA" id="ARBA00022676"/>
    </source>
</evidence>
<feature type="transmembrane region" description="Helical" evidence="9">
    <location>
        <begin position="671"/>
        <end position="688"/>
    </location>
</feature>
<keyword evidence="6 9" id="KW-0472">Membrane</keyword>
<dbReference type="OrthoDB" id="5242303at2"/>
<dbReference type="InterPro" id="IPR049829">
    <property type="entry name" value="MptA/B-like"/>
</dbReference>
<feature type="transmembrane region" description="Helical" evidence="9">
    <location>
        <begin position="51"/>
        <end position="73"/>
    </location>
</feature>
<evidence type="ECO:0000256" key="1">
    <source>
        <dbReference type="ARBA" id="ARBA00004141"/>
    </source>
</evidence>